<evidence type="ECO:0000313" key="3">
    <source>
        <dbReference type="Proteomes" id="UP001367676"/>
    </source>
</evidence>
<name>A0AAN9TF13_9HEMI</name>
<dbReference type="EMBL" id="JBBCAQ010000023">
    <property type="protein sequence ID" value="KAK7588144.1"/>
    <property type="molecule type" value="Genomic_DNA"/>
</dbReference>
<gene>
    <name evidence="2" type="ORF">V9T40_005389</name>
</gene>
<dbReference type="Proteomes" id="UP001367676">
    <property type="component" value="Unassembled WGS sequence"/>
</dbReference>
<keyword evidence="3" id="KW-1185">Reference proteome</keyword>
<comment type="caution">
    <text evidence="2">The sequence shown here is derived from an EMBL/GenBank/DDBJ whole genome shotgun (WGS) entry which is preliminary data.</text>
</comment>
<feature type="region of interest" description="Disordered" evidence="1">
    <location>
        <begin position="133"/>
        <end position="168"/>
    </location>
</feature>
<proteinExistence type="predicted"/>
<evidence type="ECO:0000256" key="1">
    <source>
        <dbReference type="SAM" id="MobiDB-lite"/>
    </source>
</evidence>
<accession>A0AAN9TF13</accession>
<protein>
    <submittedName>
        <fullName evidence="2">Uncharacterized protein</fullName>
    </submittedName>
</protein>
<reference evidence="2 3" key="1">
    <citation type="submission" date="2024-03" db="EMBL/GenBank/DDBJ databases">
        <title>Adaptation during the transition from Ophiocordyceps entomopathogen to insect associate is accompanied by gene loss and intensified selection.</title>
        <authorList>
            <person name="Ward C.M."/>
            <person name="Onetto C.A."/>
            <person name="Borneman A.R."/>
        </authorList>
    </citation>
    <scope>NUCLEOTIDE SEQUENCE [LARGE SCALE GENOMIC DNA]</scope>
    <source>
        <strain evidence="2">AWRI1</strain>
        <tissue evidence="2">Single Adult Female</tissue>
    </source>
</reference>
<evidence type="ECO:0000313" key="2">
    <source>
        <dbReference type="EMBL" id="KAK7588144.1"/>
    </source>
</evidence>
<organism evidence="2 3">
    <name type="scientific">Parthenolecanium corni</name>
    <dbReference type="NCBI Taxonomy" id="536013"/>
    <lineage>
        <taxon>Eukaryota</taxon>
        <taxon>Metazoa</taxon>
        <taxon>Ecdysozoa</taxon>
        <taxon>Arthropoda</taxon>
        <taxon>Hexapoda</taxon>
        <taxon>Insecta</taxon>
        <taxon>Pterygota</taxon>
        <taxon>Neoptera</taxon>
        <taxon>Paraneoptera</taxon>
        <taxon>Hemiptera</taxon>
        <taxon>Sternorrhyncha</taxon>
        <taxon>Coccoidea</taxon>
        <taxon>Coccidae</taxon>
        <taxon>Parthenolecanium</taxon>
    </lineage>
</organism>
<sequence length="214" mass="23576">MGQEVGQKVGEQMMQMGKEEFQYGLHKVEDKIDRQSDKFIENNQWLPLSNPEQFVNKFLLSPQMAKLTDQNNGPLVNELFQRLLTPTSDMQLASETPVLEDPWSSMLPTTESEMQSIDQPLSWFRPLSRYRRATTQPSKPPDYIPSLPSGVPSPPGVPGPSSGGSQQTATLIIGGFNALLVPVSGISPSNMAGFMQTAEQLGNSNPVKPFQSEP</sequence>
<dbReference type="AlphaFoldDB" id="A0AAN9TF13"/>